<keyword evidence="6 8" id="KW-0807">Transducer</keyword>
<dbReference type="SMART" id="SM00283">
    <property type="entry name" value="MA"/>
    <property type="match status" value="1"/>
</dbReference>
<dbReference type="PANTHER" id="PTHR32089">
    <property type="entry name" value="METHYL-ACCEPTING CHEMOTAXIS PROTEIN MCPB"/>
    <property type="match status" value="1"/>
</dbReference>
<keyword evidence="2" id="KW-1003">Cell membrane</keyword>
<proteinExistence type="inferred from homology"/>
<evidence type="ECO:0000259" key="12">
    <source>
        <dbReference type="PROSITE" id="PS50885"/>
    </source>
</evidence>
<keyword evidence="14" id="KW-1185">Reference proteome</keyword>
<feature type="coiled-coil region" evidence="9">
    <location>
        <begin position="360"/>
        <end position="387"/>
    </location>
</feature>
<dbReference type="EMBL" id="JAQLOI010000003">
    <property type="protein sequence ID" value="MDB1125646.1"/>
    <property type="molecule type" value="Genomic_DNA"/>
</dbReference>
<feature type="transmembrane region" description="Helical" evidence="10">
    <location>
        <begin position="9"/>
        <end position="28"/>
    </location>
</feature>
<dbReference type="PRINTS" id="PR00260">
    <property type="entry name" value="CHEMTRNSDUCR"/>
</dbReference>
<evidence type="ECO:0000256" key="6">
    <source>
        <dbReference type="ARBA" id="ARBA00023224"/>
    </source>
</evidence>
<evidence type="ECO:0000313" key="13">
    <source>
        <dbReference type="EMBL" id="MDB1125646.1"/>
    </source>
</evidence>
<dbReference type="PROSITE" id="PS50111">
    <property type="entry name" value="CHEMOTAXIS_TRANSDUC_2"/>
    <property type="match status" value="1"/>
</dbReference>
<evidence type="ECO:0000256" key="1">
    <source>
        <dbReference type="ARBA" id="ARBA00004651"/>
    </source>
</evidence>
<keyword evidence="4 10" id="KW-1133">Transmembrane helix</keyword>
<dbReference type="Pfam" id="PF00015">
    <property type="entry name" value="MCPsignal"/>
    <property type="match status" value="1"/>
</dbReference>
<evidence type="ECO:0000256" key="2">
    <source>
        <dbReference type="ARBA" id="ARBA00022475"/>
    </source>
</evidence>
<comment type="caution">
    <text evidence="13">The sequence shown here is derived from an EMBL/GenBank/DDBJ whole genome shotgun (WGS) entry which is preliminary data.</text>
</comment>
<gene>
    <name evidence="13" type="ORF">PGX00_19075</name>
</gene>
<feature type="domain" description="Methyl-accepting transducer" evidence="11">
    <location>
        <begin position="282"/>
        <end position="518"/>
    </location>
</feature>
<evidence type="ECO:0000256" key="5">
    <source>
        <dbReference type="ARBA" id="ARBA00023136"/>
    </source>
</evidence>
<evidence type="ECO:0000313" key="14">
    <source>
        <dbReference type="Proteomes" id="UP001210678"/>
    </source>
</evidence>
<evidence type="ECO:0000256" key="9">
    <source>
        <dbReference type="SAM" id="Coils"/>
    </source>
</evidence>
<dbReference type="SUPFAM" id="SSF58104">
    <property type="entry name" value="Methyl-accepting chemotaxis protein (MCP) signaling domain"/>
    <property type="match status" value="1"/>
</dbReference>
<dbReference type="Pfam" id="PF17200">
    <property type="entry name" value="sCache_2"/>
    <property type="match status" value="1"/>
</dbReference>
<dbReference type="PROSITE" id="PS50885">
    <property type="entry name" value="HAMP"/>
    <property type="match status" value="1"/>
</dbReference>
<keyword evidence="9" id="KW-0175">Coiled coil</keyword>
<evidence type="ECO:0000256" key="10">
    <source>
        <dbReference type="SAM" id="Phobius"/>
    </source>
</evidence>
<accession>A0ABT4YWV9</accession>
<keyword evidence="5 10" id="KW-0472">Membrane</keyword>
<organism evidence="13 14">
    <name type="scientific">Vibrio algarum</name>
    <dbReference type="NCBI Taxonomy" id="3020714"/>
    <lineage>
        <taxon>Bacteria</taxon>
        <taxon>Pseudomonadati</taxon>
        <taxon>Pseudomonadota</taxon>
        <taxon>Gammaproteobacteria</taxon>
        <taxon>Vibrionales</taxon>
        <taxon>Vibrionaceae</taxon>
        <taxon>Vibrio</taxon>
    </lineage>
</organism>
<protein>
    <submittedName>
        <fullName evidence="13">Methyl-accepting chemotaxis protein</fullName>
    </submittedName>
</protein>
<dbReference type="SMART" id="SM01049">
    <property type="entry name" value="Cache_2"/>
    <property type="match status" value="1"/>
</dbReference>
<comment type="similarity">
    <text evidence="7">Belongs to the methyl-accepting chemotaxis (MCP) protein family.</text>
</comment>
<dbReference type="Gene3D" id="1.10.287.950">
    <property type="entry name" value="Methyl-accepting chemotaxis protein"/>
    <property type="match status" value="1"/>
</dbReference>
<evidence type="ECO:0000256" key="8">
    <source>
        <dbReference type="PROSITE-ProRule" id="PRU00284"/>
    </source>
</evidence>
<dbReference type="InterPro" id="IPR033480">
    <property type="entry name" value="sCache_2"/>
</dbReference>
<dbReference type="InterPro" id="IPR003660">
    <property type="entry name" value="HAMP_dom"/>
</dbReference>
<name>A0ABT4YWV9_9VIBR</name>
<comment type="subcellular location">
    <subcellularLocation>
        <location evidence="1">Cell membrane</location>
        <topology evidence="1">Multi-pass membrane protein</topology>
    </subcellularLocation>
</comment>
<evidence type="ECO:0000256" key="3">
    <source>
        <dbReference type="ARBA" id="ARBA00022692"/>
    </source>
</evidence>
<dbReference type="InterPro" id="IPR004089">
    <property type="entry name" value="MCPsignal_dom"/>
</dbReference>
<dbReference type="InterPro" id="IPR004090">
    <property type="entry name" value="Chemotax_Me-accpt_rcpt"/>
</dbReference>
<dbReference type="CDD" id="cd11386">
    <property type="entry name" value="MCP_signal"/>
    <property type="match status" value="1"/>
</dbReference>
<dbReference type="RefSeq" id="WP_272139544.1">
    <property type="nucleotide sequence ID" value="NZ_JAQLOI010000003.1"/>
</dbReference>
<keyword evidence="3 10" id="KW-0812">Transmembrane</keyword>
<reference evidence="13 14" key="1">
    <citation type="submission" date="2023-01" db="EMBL/GenBank/DDBJ databases">
        <title>Vibrio sp. KJ40-1 sp.nov, isolated from marine algae.</title>
        <authorList>
            <person name="Butt M."/>
            <person name="Kim J.M.J."/>
            <person name="Jeon C.O.C."/>
        </authorList>
    </citation>
    <scope>NUCLEOTIDE SEQUENCE [LARGE SCALE GENOMIC DNA]</scope>
    <source>
        <strain evidence="13 14">KJ40-1</strain>
    </source>
</reference>
<dbReference type="SMART" id="SM00304">
    <property type="entry name" value="HAMP"/>
    <property type="match status" value="1"/>
</dbReference>
<evidence type="ECO:0000256" key="4">
    <source>
        <dbReference type="ARBA" id="ARBA00022989"/>
    </source>
</evidence>
<dbReference type="Gene3D" id="3.30.450.20">
    <property type="entry name" value="PAS domain"/>
    <property type="match status" value="1"/>
</dbReference>
<dbReference type="PANTHER" id="PTHR32089:SF119">
    <property type="entry name" value="METHYL-ACCEPTING CHEMOTAXIS PROTEIN CTPL"/>
    <property type="match status" value="1"/>
</dbReference>
<sequence>MNITIKTRLYILAILPLLIIALGTMYFTRVELINLNESHMDSSRIYMMENKNSELKSFMEIVDTALSPLKSKNASIEEVIDELSKIKFGQNGYIFGYNSKGDRLLLGQSTNGLGNNYWNLKDVNNFLLIQDIVKKAKSGGGFTTYYFPKPGEEQASPKLAYSIYESQWDLVIGTGFYIDDIEKTLIEMEDNSNVLVDDAVFGIGIATFVIVILAGIFAVAVNQSIIRPLNVFDKSIASFASGDADLTARMAEFKVPEFNRLGSNFNLFVESLQSIVKNVTVVSGEVVNETNDMANRATRVDTLATQQREETEQVATAMTEMTTTATEISSNAVQAAASAKDVESSAHEAMDIVVSAAQSVEDLAKDVEQANEVVSELESDVQNIATSLEVIQGIAEQTNLLALNAAIEAARAGEQGRGFAVVADEVRKLASRTQESTLEIHQMINQLKAASDAAVLTMDKSRAKSVVTVEEANAASNALSKIQDSINVIMDMNSLIATATEEQSQVGHEISERVVVISDKSHESAQLANENQNGSRHLNGKASELSSLVGRFTV</sequence>
<feature type="transmembrane region" description="Helical" evidence="10">
    <location>
        <begin position="199"/>
        <end position="221"/>
    </location>
</feature>
<evidence type="ECO:0000259" key="11">
    <source>
        <dbReference type="PROSITE" id="PS50111"/>
    </source>
</evidence>
<dbReference type="Proteomes" id="UP001210678">
    <property type="component" value="Unassembled WGS sequence"/>
</dbReference>
<feature type="domain" description="HAMP" evidence="12">
    <location>
        <begin position="223"/>
        <end position="277"/>
    </location>
</feature>
<evidence type="ECO:0000256" key="7">
    <source>
        <dbReference type="ARBA" id="ARBA00029447"/>
    </source>
</evidence>